<feature type="region of interest" description="Disordered" evidence="5">
    <location>
        <begin position="135"/>
        <end position="163"/>
    </location>
</feature>
<dbReference type="GO" id="GO:0000978">
    <property type="term" value="F:RNA polymerase II cis-regulatory region sequence-specific DNA binding"/>
    <property type="evidence" value="ECO:0007669"/>
    <property type="project" value="TreeGrafter"/>
</dbReference>
<proteinExistence type="predicted"/>
<keyword evidence="4" id="KW-0539">Nucleus</keyword>
<evidence type="ECO:0000313" key="7">
    <source>
        <dbReference type="EMBL" id="VDN06628.1"/>
    </source>
</evidence>
<dbReference type="Proteomes" id="UP000276776">
    <property type="component" value="Unassembled WGS sequence"/>
</dbReference>
<dbReference type="InterPro" id="IPR013524">
    <property type="entry name" value="Runt_dom"/>
</dbReference>
<reference evidence="9" key="1">
    <citation type="submission" date="2017-02" db="UniProtKB">
        <authorList>
            <consortium name="WormBaseParasite"/>
        </authorList>
    </citation>
    <scope>IDENTIFICATION</scope>
</reference>
<feature type="compositionally biased region" description="Basic and acidic residues" evidence="5">
    <location>
        <begin position="136"/>
        <end position="152"/>
    </location>
</feature>
<protein>
    <submittedName>
        <fullName evidence="9">Runt domain-containing protein</fullName>
    </submittedName>
</protein>
<evidence type="ECO:0000313" key="8">
    <source>
        <dbReference type="Proteomes" id="UP000276776"/>
    </source>
</evidence>
<dbReference type="PRINTS" id="PR00967">
    <property type="entry name" value="ONCOGENEAML1"/>
</dbReference>
<dbReference type="EMBL" id="UYYF01004720">
    <property type="protein sequence ID" value="VDN06628.1"/>
    <property type="molecule type" value="Genomic_DNA"/>
</dbReference>
<dbReference type="OMA" id="THMNGQI"/>
<dbReference type="Gene3D" id="2.60.40.720">
    <property type="match status" value="1"/>
</dbReference>
<reference evidence="7 8" key="2">
    <citation type="submission" date="2018-11" db="EMBL/GenBank/DDBJ databases">
        <authorList>
            <consortium name="Pathogen Informatics"/>
        </authorList>
    </citation>
    <scope>NUCLEOTIDE SEQUENCE [LARGE SCALE GENOMIC DNA]</scope>
</reference>
<dbReference type="PANTHER" id="PTHR11950:SF31">
    <property type="entry name" value="SEGMENTATION PROTEIN RUNT"/>
    <property type="match status" value="1"/>
</dbReference>
<keyword evidence="3" id="KW-0804">Transcription</keyword>
<dbReference type="AlphaFoldDB" id="A0A0N5D7J0"/>
<dbReference type="PROSITE" id="PS51062">
    <property type="entry name" value="RUNT"/>
    <property type="match status" value="1"/>
</dbReference>
<evidence type="ECO:0000259" key="6">
    <source>
        <dbReference type="PROSITE" id="PS51062"/>
    </source>
</evidence>
<dbReference type="InterPro" id="IPR000040">
    <property type="entry name" value="AML1_Runt"/>
</dbReference>
<accession>A0A0N5D7J0</accession>
<comment type="subcellular location">
    <subcellularLocation>
        <location evidence="1">Nucleus</location>
    </subcellularLocation>
</comment>
<dbReference type="STRING" id="103827.A0A0N5D7J0"/>
<evidence type="ECO:0000256" key="2">
    <source>
        <dbReference type="ARBA" id="ARBA00023015"/>
    </source>
</evidence>
<organism evidence="9">
    <name type="scientific">Thelazia callipaeda</name>
    <name type="common">Oriental eyeworm</name>
    <name type="synonym">Parasitic nematode</name>
    <dbReference type="NCBI Taxonomy" id="103827"/>
    <lineage>
        <taxon>Eukaryota</taxon>
        <taxon>Metazoa</taxon>
        <taxon>Ecdysozoa</taxon>
        <taxon>Nematoda</taxon>
        <taxon>Chromadorea</taxon>
        <taxon>Rhabditida</taxon>
        <taxon>Spirurina</taxon>
        <taxon>Spiruromorpha</taxon>
        <taxon>Thelazioidea</taxon>
        <taxon>Thelaziidae</taxon>
        <taxon>Thelazia</taxon>
    </lineage>
</organism>
<dbReference type="InterPro" id="IPR012346">
    <property type="entry name" value="p53/RUNT-type_TF_DNA-bd_sf"/>
</dbReference>
<dbReference type="GO" id="GO:0005524">
    <property type="term" value="F:ATP binding"/>
    <property type="evidence" value="ECO:0007669"/>
    <property type="project" value="InterPro"/>
</dbReference>
<feature type="domain" description="Runt" evidence="6">
    <location>
        <begin position="14"/>
        <end position="142"/>
    </location>
</feature>
<keyword evidence="2" id="KW-0805">Transcription regulation</keyword>
<name>A0A0N5D7J0_THECL</name>
<evidence type="ECO:0000313" key="9">
    <source>
        <dbReference type="WBParaSite" id="TCLT_0000903901-mRNA-1"/>
    </source>
</evidence>
<sequence>MGSSIYETALISLEEALASVTTTTKLLATGCPNVICTALPNHWRSNKSLPTPFTVFALGPVPDGTLVTVSAGNEENCCADLRNNRTQMNSQIARFNDLRFVGKSGRGKNFHLTITINTKPAQIAIVGKAIKVTVDGPRDSRTNKRTALDRHASSSVSSDDCSVSSKVRRHASSVIPRPIPTLIPSLPVFSPLFHPFHFVPNNPIPTPISMNFPAHHLLPHPHSHPLHNSVPSIMRPVAPAVSGLPAVLNHTLSLPIEEQPIGSRTRQKMTKIWKPYDIKS</sequence>
<feature type="compositionally biased region" description="Low complexity" evidence="5">
    <location>
        <begin position="153"/>
        <end position="163"/>
    </location>
</feature>
<keyword evidence="8" id="KW-1185">Reference proteome</keyword>
<dbReference type="SUPFAM" id="SSF49417">
    <property type="entry name" value="p53-like transcription factors"/>
    <property type="match status" value="1"/>
</dbReference>
<evidence type="ECO:0000256" key="3">
    <source>
        <dbReference type="ARBA" id="ARBA00023163"/>
    </source>
</evidence>
<evidence type="ECO:0000256" key="4">
    <source>
        <dbReference type="ARBA" id="ARBA00023242"/>
    </source>
</evidence>
<evidence type="ECO:0000256" key="5">
    <source>
        <dbReference type="SAM" id="MobiDB-lite"/>
    </source>
</evidence>
<dbReference type="GO" id="GO:0005634">
    <property type="term" value="C:nucleus"/>
    <property type="evidence" value="ECO:0007669"/>
    <property type="project" value="UniProtKB-SubCell"/>
</dbReference>
<dbReference type="GO" id="GO:0000981">
    <property type="term" value="F:DNA-binding transcription factor activity, RNA polymerase II-specific"/>
    <property type="evidence" value="ECO:0007669"/>
    <property type="project" value="TreeGrafter"/>
</dbReference>
<dbReference type="InterPro" id="IPR008967">
    <property type="entry name" value="p53-like_TF_DNA-bd_sf"/>
</dbReference>
<dbReference type="OrthoDB" id="10029800at2759"/>
<dbReference type="Pfam" id="PF00853">
    <property type="entry name" value="Runt"/>
    <property type="match status" value="1"/>
</dbReference>
<gene>
    <name evidence="7" type="ORF">TCLT_LOCUS9028</name>
</gene>
<dbReference type="PANTHER" id="PTHR11950">
    <property type="entry name" value="RUNT RELATED"/>
    <property type="match status" value="1"/>
</dbReference>
<dbReference type="WBParaSite" id="TCLT_0000903901-mRNA-1">
    <property type="protein sequence ID" value="TCLT_0000903901-mRNA-1"/>
    <property type="gene ID" value="TCLT_0000903901"/>
</dbReference>
<evidence type="ECO:0000256" key="1">
    <source>
        <dbReference type="ARBA" id="ARBA00004123"/>
    </source>
</evidence>